<gene>
    <name evidence="2" type="ORF">ASPBRDRAFT_201099</name>
</gene>
<proteinExistence type="predicted"/>
<accession>A0A1L9U3D9</accession>
<reference evidence="3" key="1">
    <citation type="journal article" date="2017" name="Genome Biol.">
        <title>Comparative genomics reveals high biological diversity and specific adaptations in the industrially and medically important fungal genus Aspergillus.</title>
        <authorList>
            <person name="de Vries R.P."/>
            <person name="Riley R."/>
            <person name="Wiebenga A."/>
            <person name="Aguilar-Osorio G."/>
            <person name="Amillis S."/>
            <person name="Uchima C.A."/>
            <person name="Anderluh G."/>
            <person name="Asadollahi M."/>
            <person name="Askin M."/>
            <person name="Barry K."/>
            <person name="Battaglia E."/>
            <person name="Bayram O."/>
            <person name="Benocci T."/>
            <person name="Braus-Stromeyer S.A."/>
            <person name="Caldana C."/>
            <person name="Canovas D."/>
            <person name="Cerqueira G.C."/>
            <person name="Chen F."/>
            <person name="Chen W."/>
            <person name="Choi C."/>
            <person name="Clum A."/>
            <person name="Dos Santos R.A."/>
            <person name="Damasio A.R."/>
            <person name="Diallinas G."/>
            <person name="Emri T."/>
            <person name="Fekete E."/>
            <person name="Flipphi M."/>
            <person name="Freyberg S."/>
            <person name="Gallo A."/>
            <person name="Gournas C."/>
            <person name="Habgood R."/>
            <person name="Hainaut M."/>
            <person name="Harispe M.L."/>
            <person name="Henrissat B."/>
            <person name="Hilden K.S."/>
            <person name="Hope R."/>
            <person name="Hossain A."/>
            <person name="Karabika E."/>
            <person name="Karaffa L."/>
            <person name="Karanyi Z."/>
            <person name="Krasevec N."/>
            <person name="Kuo A."/>
            <person name="Kusch H."/>
            <person name="LaButti K."/>
            <person name="Lagendijk E.L."/>
            <person name="Lapidus A."/>
            <person name="Levasseur A."/>
            <person name="Lindquist E."/>
            <person name="Lipzen A."/>
            <person name="Logrieco A.F."/>
            <person name="MacCabe A."/>
            <person name="Maekelae M.R."/>
            <person name="Malavazi I."/>
            <person name="Melin P."/>
            <person name="Meyer V."/>
            <person name="Mielnichuk N."/>
            <person name="Miskei M."/>
            <person name="Molnar A.P."/>
            <person name="Mule G."/>
            <person name="Ngan C.Y."/>
            <person name="Orejas M."/>
            <person name="Orosz E."/>
            <person name="Ouedraogo J.P."/>
            <person name="Overkamp K.M."/>
            <person name="Park H.-S."/>
            <person name="Perrone G."/>
            <person name="Piumi F."/>
            <person name="Punt P.J."/>
            <person name="Ram A.F."/>
            <person name="Ramon A."/>
            <person name="Rauscher S."/>
            <person name="Record E."/>
            <person name="Riano-Pachon D.M."/>
            <person name="Robert V."/>
            <person name="Roehrig J."/>
            <person name="Ruller R."/>
            <person name="Salamov A."/>
            <person name="Salih N.S."/>
            <person name="Samson R.A."/>
            <person name="Sandor E."/>
            <person name="Sanguinetti M."/>
            <person name="Schuetze T."/>
            <person name="Sepcic K."/>
            <person name="Shelest E."/>
            <person name="Sherlock G."/>
            <person name="Sophianopoulou V."/>
            <person name="Squina F.M."/>
            <person name="Sun H."/>
            <person name="Susca A."/>
            <person name="Todd R.B."/>
            <person name="Tsang A."/>
            <person name="Unkles S.E."/>
            <person name="van de Wiele N."/>
            <person name="van Rossen-Uffink D."/>
            <person name="Oliveira J.V."/>
            <person name="Vesth T.C."/>
            <person name="Visser J."/>
            <person name="Yu J.-H."/>
            <person name="Zhou M."/>
            <person name="Andersen M.R."/>
            <person name="Archer D.B."/>
            <person name="Baker S.E."/>
            <person name="Benoit I."/>
            <person name="Brakhage A.A."/>
            <person name="Braus G.H."/>
            <person name="Fischer R."/>
            <person name="Frisvad J.C."/>
            <person name="Goldman G.H."/>
            <person name="Houbraken J."/>
            <person name="Oakley B."/>
            <person name="Pocsi I."/>
            <person name="Scazzocchio C."/>
            <person name="Seiboth B."/>
            <person name="vanKuyk P.A."/>
            <person name="Wortman J."/>
            <person name="Dyer P.S."/>
            <person name="Grigoriev I.V."/>
        </authorList>
    </citation>
    <scope>NUCLEOTIDE SEQUENCE [LARGE SCALE GENOMIC DNA]</scope>
    <source>
        <strain evidence="3">CBS 101740 / IMI 381727 / IBT 21946</strain>
    </source>
</reference>
<dbReference type="EMBL" id="KV878700">
    <property type="protein sequence ID" value="OJJ66194.1"/>
    <property type="molecule type" value="Genomic_DNA"/>
</dbReference>
<dbReference type="AlphaFoldDB" id="A0A1L9U3D9"/>
<feature type="region of interest" description="Disordered" evidence="1">
    <location>
        <begin position="309"/>
        <end position="336"/>
    </location>
</feature>
<name>A0A1L9U3D9_ASPBC</name>
<dbReference type="RefSeq" id="XP_067473444.1">
    <property type="nucleotide sequence ID" value="XM_067621509.1"/>
</dbReference>
<dbReference type="OrthoDB" id="4499271at2759"/>
<dbReference type="GeneID" id="93573997"/>
<feature type="compositionally biased region" description="Acidic residues" evidence="1">
    <location>
        <begin position="313"/>
        <end position="325"/>
    </location>
</feature>
<keyword evidence="3" id="KW-1185">Reference proteome</keyword>
<sequence>MSTSAITGEHQLPHWEVGNVPKFIAEVAKLLKDNGVPCVLIGPAYHRILGIRGGIETISFAIDKEFLKKAGQVLEAAGLSRECPDKDACCYSQASFCFRVPKPNDLFHVERIQDGNKHPVTGHISLYKREKWLPRLSSIPVCPPRPDNSDYILASDERLPFACEEHRRACRDNDKVIATMCVCGKEDEKYTGGRYSKSLPEVMILRPARLIETWVSAEFNEHLLEYHRDIEISGDHGRFWDALYSFPEYTLWSHAAVAPELRLWWAMVRLTVGYVRGLSVPQMDSVGSPEGDLPEEDFPRGFFPEAIFASGDSPDEDSSEEDSQEEAGQAATIADISNRRRKQLRLIRQEMLFKLAASRKMHPIKGVSPV</sequence>
<evidence type="ECO:0000313" key="2">
    <source>
        <dbReference type="EMBL" id="OJJ66194.1"/>
    </source>
</evidence>
<dbReference type="VEuPathDB" id="FungiDB:ASPBRDRAFT_201099"/>
<evidence type="ECO:0000256" key="1">
    <source>
        <dbReference type="SAM" id="MobiDB-lite"/>
    </source>
</evidence>
<dbReference type="Proteomes" id="UP000184499">
    <property type="component" value="Unassembled WGS sequence"/>
</dbReference>
<protein>
    <submittedName>
        <fullName evidence="2">Uncharacterized protein</fullName>
    </submittedName>
</protein>
<organism evidence="2 3">
    <name type="scientific">Aspergillus brasiliensis (strain CBS 101740 / IMI 381727 / IBT 21946)</name>
    <dbReference type="NCBI Taxonomy" id="767769"/>
    <lineage>
        <taxon>Eukaryota</taxon>
        <taxon>Fungi</taxon>
        <taxon>Dikarya</taxon>
        <taxon>Ascomycota</taxon>
        <taxon>Pezizomycotina</taxon>
        <taxon>Eurotiomycetes</taxon>
        <taxon>Eurotiomycetidae</taxon>
        <taxon>Eurotiales</taxon>
        <taxon>Aspergillaceae</taxon>
        <taxon>Aspergillus</taxon>
        <taxon>Aspergillus subgen. Circumdati</taxon>
    </lineage>
</organism>
<evidence type="ECO:0000313" key="3">
    <source>
        <dbReference type="Proteomes" id="UP000184499"/>
    </source>
</evidence>